<dbReference type="AlphaFoldDB" id="A0A9N8VW54"/>
<dbReference type="InterPro" id="IPR039207">
    <property type="entry name" value="MMTAG2-like"/>
</dbReference>
<dbReference type="PANTHER" id="PTHR14580">
    <property type="entry name" value="MULTIPLE MYELOMA TUMOR-ASSOCIATED PROTEIN 2 FAMILY MEMBER"/>
    <property type="match status" value="1"/>
</dbReference>
<dbReference type="Pfam" id="PF10159">
    <property type="entry name" value="MMtag"/>
    <property type="match status" value="1"/>
</dbReference>
<proteinExistence type="predicted"/>
<sequence>MYHPPRGGVRGGRILKQFITSDVKTDKYRENYLGHSVHAPVGRWQQGKDLTWYAKDGTPIRPEKEEIDKVKAAESELMASMLGAKKRSKVSQSAQEGVDETQKTDETVKEQEDDEMTNEEISRRQAKGDGKTKSRDVRTRERREEKGKRVLNVSSPLGVTTNPHVVEVKIEMMTAIAGHLDAVQVMKIDSDDGLPENHVV</sequence>
<keyword evidence="4" id="KW-1185">Reference proteome</keyword>
<protein>
    <submittedName>
        <fullName evidence="3">9087_t:CDS:1</fullName>
    </submittedName>
</protein>
<feature type="domain" description="Multiple myeloma tumor-associated protein 2-like N-terminal" evidence="2">
    <location>
        <begin position="8"/>
        <end position="83"/>
    </location>
</feature>
<dbReference type="OrthoDB" id="5390672at2759"/>
<reference evidence="3" key="1">
    <citation type="submission" date="2021-06" db="EMBL/GenBank/DDBJ databases">
        <authorList>
            <person name="Kallberg Y."/>
            <person name="Tangrot J."/>
            <person name="Rosling A."/>
        </authorList>
    </citation>
    <scope>NUCLEOTIDE SEQUENCE</scope>
    <source>
        <strain evidence="3">BR232B</strain>
    </source>
</reference>
<evidence type="ECO:0000313" key="4">
    <source>
        <dbReference type="Proteomes" id="UP000789739"/>
    </source>
</evidence>
<dbReference type="PANTHER" id="PTHR14580:SF0">
    <property type="entry name" value="MULTIPLE MYELOMA TUMOR-ASSOCIATED PROTEIN 2"/>
    <property type="match status" value="1"/>
</dbReference>
<feature type="compositionally biased region" description="Basic and acidic residues" evidence="1">
    <location>
        <begin position="120"/>
        <end position="148"/>
    </location>
</feature>
<evidence type="ECO:0000256" key="1">
    <source>
        <dbReference type="SAM" id="MobiDB-lite"/>
    </source>
</evidence>
<name>A0A9N8VW54_9GLOM</name>
<evidence type="ECO:0000259" key="2">
    <source>
        <dbReference type="Pfam" id="PF10159"/>
    </source>
</evidence>
<feature type="region of interest" description="Disordered" evidence="1">
    <location>
        <begin position="83"/>
        <end position="159"/>
    </location>
</feature>
<dbReference type="EMBL" id="CAJVPI010000042">
    <property type="protein sequence ID" value="CAG8464630.1"/>
    <property type="molecule type" value="Genomic_DNA"/>
</dbReference>
<accession>A0A9N8VW54</accession>
<organism evidence="3 4">
    <name type="scientific">Paraglomus brasilianum</name>
    <dbReference type="NCBI Taxonomy" id="144538"/>
    <lineage>
        <taxon>Eukaryota</taxon>
        <taxon>Fungi</taxon>
        <taxon>Fungi incertae sedis</taxon>
        <taxon>Mucoromycota</taxon>
        <taxon>Glomeromycotina</taxon>
        <taxon>Glomeromycetes</taxon>
        <taxon>Paraglomerales</taxon>
        <taxon>Paraglomeraceae</taxon>
        <taxon>Paraglomus</taxon>
    </lineage>
</organism>
<feature type="compositionally biased region" description="Basic and acidic residues" evidence="1">
    <location>
        <begin position="100"/>
        <end position="110"/>
    </location>
</feature>
<dbReference type="Proteomes" id="UP000789739">
    <property type="component" value="Unassembled WGS sequence"/>
</dbReference>
<evidence type="ECO:0000313" key="3">
    <source>
        <dbReference type="EMBL" id="CAG8464630.1"/>
    </source>
</evidence>
<gene>
    <name evidence="3" type="ORF">PBRASI_LOCUS766</name>
</gene>
<dbReference type="InterPro" id="IPR019315">
    <property type="entry name" value="MMTA2_N"/>
</dbReference>
<comment type="caution">
    <text evidence="3">The sequence shown here is derived from an EMBL/GenBank/DDBJ whole genome shotgun (WGS) entry which is preliminary data.</text>
</comment>